<sequence length="324" mass="37168">MDEAEMRNKSELSEFLLSDLSVLTDSQFLFVFILLIYLLTLTGNLLIILLINTDAELQTPMFFFLENLSVLDICMSSIPAPHLFYSFLRENSSITFTTCIAQIFFFIFFATAEVCLLALMSYDRYVAICYPLHYISIIDNKVCATLTSCVWIFGFCYSLVHTLCTLRLTFCYVVNIKGFFCELYQLIQISCSDSFINILLVYVLASVVGAIAFLTICISYFHVFSIILNNKFNKGRTKSFSTCTSHLTVIIIFYTTSIFNYFQPKANRSAAGGLVSLTYSMFTPCLNPIIFSLRNNELKRALRRTLRKTTFFFIQIQRTILKNC</sequence>
<feature type="transmembrane region" description="Helical" evidence="11">
    <location>
        <begin position="142"/>
        <end position="160"/>
    </location>
</feature>
<name>A0A974H4L4_XENLA</name>
<evidence type="ECO:0000256" key="6">
    <source>
        <dbReference type="ARBA" id="ARBA00023040"/>
    </source>
</evidence>
<evidence type="ECO:0000256" key="11">
    <source>
        <dbReference type="RuleBase" id="RU363047"/>
    </source>
</evidence>
<dbReference type="GO" id="GO:0004984">
    <property type="term" value="F:olfactory receptor activity"/>
    <property type="evidence" value="ECO:0007669"/>
    <property type="project" value="InterPro"/>
</dbReference>
<gene>
    <name evidence="13" type="ORF">XELAEV_18045753mg</name>
</gene>
<dbReference type="GO" id="GO:0005886">
    <property type="term" value="C:plasma membrane"/>
    <property type="evidence" value="ECO:0007669"/>
    <property type="project" value="UniProtKB-SubCell"/>
</dbReference>
<dbReference type="FunFam" id="1.20.1070.10:FF:000015">
    <property type="entry name" value="Olfactory receptor"/>
    <property type="match status" value="1"/>
</dbReference>
<keyword evidence="4 11" id="KW-0552">Olfaction</keyword>
<evidence type="ECO:0000313" key="14">
    <source>
        <dbReference type="Proteomes" id="UP000694892"/>
    </source>
</evidence>
<feature type="transmembrane region" description="Helical" evidence="11">
    <location>
        <begin position="240"/>
        <end position="262"/>
    </location>
</feature>
<proteinExistence type="inferred from homology"/>
<accession>A0A974H4L4</accession>
<dbReference type="PROSITE" id="PS50262">
    <property type="entry name" value="G_PROTEIN_RECEP_F1_2"/>
    <property type="match status" value="1"/>
</dbReference>
<keyword evidence="9 10" id="KW-0807">Transducer</keyword>
<keyword evidence="5 11" id="KW-1133">Transmembrane helix</keyword>
<dbReference type="AlphaFoldDB" id="A0A974H4L4"/>
<dbReference type="SUPFAM" id="SSF81321">
    <property type="entry name" value="Family A G protein-coupled receptor-like"/>
    <property type="match status" value="1"/>
</dbReference>
<evidence type="ECO:0000256" key="7">
    <source>
        <dbReference type="ARBA" id="ARBA00023136"/>
    </source>
</evidence>
<dbReference type="InterPro" id="IPR050516">
    <property type="entry name" value="Olfactory_GPCR"/>
</dbReference>
<dbReference type="EMBL" id="CM004482">
    <property type="protein sequence ID" value="OCT64654.1"/>
    <property type="molecule type" value="Genomic_DNA"/>
</dbReference>
<evidence type="ECO:0000256" key="8">
    <source>
        <dbReference type="ARBA" id="ARBA00023170"/>
    </source>
</evidence>
<keyword evidence="8 10" id="KW-0675">Receptor</keyword>
<protein>
    <recommendedName>
        <fullName evidence="11">Olfactory receptor</fullName>
    </recommendedName>
</protein>
<evidence type="ECO:0000256" key="10">
    <source>
        <dbReference type="RuleBase" id="RU000688"/>
    </source>
</evidence>
<evidence type="ECO:0000259" key="12">
    <source>
        <dbReference type="PROSITE" id="PS50262"/>
    </source>
</evidence>
<evidence type="ECO:0000313" key="13">
    <source>
        <dbReference type="EMBL" id="OCT64654.1"/>
    </source>
</evidence>
<dbReference type="PANTHER" id="PTHR26452">
    <property type="entry name" value="OLFACTORY RECEPTOR"/>
    <property type="match status" value="1"/>
</dbReference>
<dbReference type="InterPro" id="IPR017452">
    <property type="entry name" value="GPCR_Rhodpsn_7TM"/>
</dbReference>
<evidence type="ECO:0000256" key="2">
    <source>
        <dbReference type="ARBA" id="ARBA00022475"/>
    </source>
</evidence>
<reference evidence="14" key="1">
    <citation type="journal article" date="2016" name="Nature">
        <title>Genome evolution in the allotetraploid frog Xenopus laevis.</title>
        <authorList>
            <person name="Session A.M."/>
            <person name="Uno Y."/>
            <person name="Kwon T."/>
            <person name="Chapman J.A."/>
            <person name="Toyoda A."/>
            <person name="Takahashi S."/>
            <person name="Fukui A."/>
            <person name="Hikosaka A."/>
            <person name="Suzuki A."/>
            <person name="Kondo M."/>
            <person name="van Heeringen S.J."/>
            <person name="Quigley I."/>
            <person name="Heinz S."/>
            <person name="Ogino H."/>
            <person name="Ochi H."/>
            <person name="Hellsten U."/>
            <person name="Lyons J.B."/>
            <person name="Simakov O."/>
            <person name="Putnam N."/>
            <person name="Stites J."/>
            <person name="Kuroki Y."/>
            <person name="Tanaka T."/>
            <person name="Michiue T."/>
            <person name="Watanabe M."/>
            <person name="Bogdanovic O."/>
            <person name="Lister R."/>
            <person name="Georgiou G."/>
            <person name="Paranjpe S.S."/>
            <person name="van Kruijsbergen I."/>
            <person name="Shu S."/>
            <person name="Carlson J."/>
            <person name="Kinoshita T."/>
            <person name="Ohta Y."/>
            <person name="Mawaribuchi S."/>
            <person name="Jenkins J."/>
            <person name="Grimwood J."/>
            <person name="Schmutz J."/>
            <person name="Mitros T."/>
            <person name="Mozaffari S.V."/>
            <person name="Suzuki Y."/>
            <person name="Haramoto Y."/>
            <person name="Yamamoto T.S."/>
            <person name="Takagi C."/>
            <person name="Heald R."/>
            <person name="Miller K."/>
            <person name="Haudenschild C."/>
            <person name="Kitzman J."/>
            <person name="Nakayama T."/>
            <person name="Izutsu Y."/>
            <person name="Robert J."/>
            <person name="Fortriede J."/>
            <person name="Burns K."/>
            <person name="Lotay V."/>
            <person name="Karimi K."/>
            <person name="Yasuoka Y."/>
            <person name="Dichmann D.S."/>
            <person name="Flajnik M.F."/>
            <person name="Houston D.W."/>
            <person name="Shendure J."/>
            <person name="DuPasquier L."/>
            <person name="Vize P.D."/>
            <person name="Zorn A.M."/>
            <person name="Ito M."/>
            <person name="Marcotte E.M."/>
            <person name="Wallingford J.B."/>
            <person name="Ito Y."/>
            <person name="Asashima M."/>
            <person name="Ueno N."/>
            <person name="Matsuda Y."/>
            <person name="Veenstra G.J."/>
            <person name="Fujiyama A."/>
            <person name="Harland R.M."/>
            <person name="Taira M."/>
            <person name="Rokhsar D.S."/>
        </authorList>
    </citation>
    <scope>NUCLEOTIDE SEQUENCE [LARGE SCALE GENOMIC DNA]</scope>
    <source>
        <strain evidence="14">J</strain>
    </source>
</reference>
<dbReference type="PRINTS" id="PR00237">
    <property type="entry name" value="GPCRRHODOPSN"/>
</dbReference>
<feature type="transmembrane region" description="Helical" evidence="11">
    <location>
        <begin position="28"/>
        <end position="51"/>
    </location>
</feature>
<dbReference type="PROSITE" id="PS00237">
    <property type="entry name" value="G_PROTEIN_RECEP_F1_1"/>
    <property type="match status" value="1"/>
</dbReference>
<keyword evidence="11" id="KW-0716">Sensory transduction</keyword>
<dbReference type="InterPro" id="IPR000725">
    <property type="entry name" value="Olfact_rcpt"/>
</dbReference>
<dbReference type="GO" id="GO:0004930">
    <property type="term" value="F:G protein-coupled receptor activity"/>
    <property type="evidence" value="ECO:0007669"/>
    <property type="project" value="UniProtKB-KW"/>
</dbReference>
<evidence type="ECO:0000256" key="5">
    <source>
        <dbReference type="ARBA" id="ARBA00022989"/>
    </source>
</evidence>
<organism evidence="13 14">
    <name type="scientific">Xenopus laevis</name>
    <name type="common">African clawed frog</name>
    <dbReference type="NCBI Taxonomy" id="8355"/>
    <lineage>
        <taxon>Eukaryota</taxon>
        <taxon>Metazoa</taxon>
        <taxon>Chordata</taxon>
        <taxon>Craniata</taxon>
        <taxon>Vertebrata</taxon>
        <taxon>Euteleostomi</taxon>
        <taxon>Amphibia</taxon>
        <taxon>Batrachia</taxon>
        <taxon>Anura</taxon>
        <taxon>Pipoidea</taxon>
        <taxon>Pipidae</taxon>
        <taxon>Xenopodinae</taxon>
        <taxon>Xenopus</taxon>
        <taxon>Xenopus</taxon>
    </lineage>
</organism>
<feature type="domain" description="G-protein coupled receptors family 1 profile" evidence="12">
    <location>
        <begin position="43"/>
        <end position="291"/>
    </location>
</feature>
<evidence type="ECO:0000256" key="3">
    <source>
        <dbReference type="ARBA" id="ARBA00022692"/>
    </source>
</evidence>
<comment type="subcellular location">
    <subcellularLocation>
        <location evidence="1 11">Cell membrane</location>
        <topology evidence="1 11">Multi-pass membrane protein</topology>
    </subcellularLocation>
</comment>
<keyword evidence="6 10" id="KW-0297">G-protein coupled receptor</keyword>
<keyword evidence="7 11" id="KW-0472">Membrane</keyword>
<evidence type="ECO:0000256" key="1">
    <source>
        <dbReference type="ARBA" id="ARBA00004651"/>
    </source>
</evidence>
<keyword evidence="2 11" id="KW-1003">Cell membrane</keyword>
<evidence type="ECO:0000256" key="9">
    <source>
        <dbReference type="ARBA" id="ARBA00023224"/>
    </source>
</evidence>
<dbReference type="Proteomes" id="UP000694892">
    <property type="component" value="Chromosome 9_10L"/>
</dbReference>
<feature type="transmembrane region" description="Helical" evidence="11">
    <location>
        <begin position="199"/>
        <end position="228"/>
    </location>
</feature>
<comment type="similarity">
    <text evidence="10">Belongs to the G-protein coupled receptor 1 family.</text>
</comment>
<dbReference type="PRINTS" id="PR00245">
    <property type="entry name" value="OLFACTORYR"/>
</dbReference>
<dbReference type="Pfam" id="PF13853">
    <property type="entry name" value="7tm_4"/>
    <property type="match status" value="1"/>
</dbReference>
<dbReference type="InterPro" id="IPR000276">
    <property type="entry name" value="GPCR_Rhodpsn"/>
</dbReference>
<feature type="transmembrane region" description="Helical" evidence="11">
    <location>
        <begin position="274"/>
        <end position="293"/>
    </location>
</feature>
<feature type="transmembrane region" description="Helical" evidence="11">
    <location>
        <begin position="63"/>
        <end position="88"/>
    </location>
</feature>
<dbReference type="Gene3D" id="1.20.1070.10">
    <property type="entry name" value="Rhodopsin 7-helix transmembrane proteins"/>
    <property type="match status" value="1"/>
</dbReference>
<keyword evidence="3 10" id="KW-0812">Transmembrane</keyword>
<feature type="transmembrane region" description="Helical" evidence="11">
    <location>
        <begin position="100"/>
        <end position="122"/>
    </location>
</feature>
<evidence type="ECO:0000256" key="4">
    <source>
        <dbReference type="ARBA" id="ARBA00022725"/>
    </source>
</evidence>